<evidence type="ECO:0000256" key="1">
    <source>
        <dbReference type="SAM" id="MobiDB-lite"/>
    </source>
</evidence>
<feature type="compositionally biased region" description="Basic and acidic residues" evidence="1">
    <location>
        <begin position="123"/>
        <end position="144"/>
    </location>
</feature>
<gene>
    <name evidence="2" type="ORF">F2Q68_00034053</name>
</gene>
<dbReference type="EMBL" id="QGKW02001988">
    <property type="protein sequence ID" value="KAF2553736.1"/>
    <property type="molecule type" value="Genomic_DNA"/>
</dbReference>
<comment type="caution">
    <text evidence="2">The sequence shown here is derived from an EMBL/GenBank/DDBJ whole genome shotgun (WGS) entry which is preliminary data.</text>
</comment>
<protein>
    <submittedName>
        <fullName evidence="2">Uncharacterized protein</fullName>
    </submittedName>
</protein>
<feature type="compositionally biased region" description="Basic and acidic residues" evidence="1">
    <location>
        <begin position="288"/>
        <end position="310"/>
    </location>
</feature>
<feature type="region of interest" description="Disordered" evidence="1">
    <location>
        <begin position="123"/>
        <end position="147"/>
    </location>
</feature>
<accession>A0A8S9HA61</accession>
<organism evidence="2 3">
    <name type="scientific">Brassica cretica</name>
    <name type="common">Mustard</name>
    <dbReference type="NCBI Taxonomy" id="69181"/>
    <lineage>
        <taxon>Eukaryota</taxon>
        <taxon>Viridiplantae</taxon>
        <taxon>Streptophyta</taxon>
        <taxon>Embryophyta</taxon>
        <taxon>Tracheophyta</taxon>
        <taxon>Spermatophyta</taxon>
        <taxon>Magnoliopsida</taxon>
        <taxon>eudicotyledons</taxon>
        <taxon>Gunneridae</taxon>
        <taxon>Pentapetalae</taxon>
        <taxon>rosids</taxon>
        <taxon>malvids</taxon>
        <taxon>Brassicales</taxon>
        <taxon>Brassicaceae</taxon>
        <taxon>Brassiceae</taxon>
        <taxon>Brassica</taxon>
    </lineage>
</organism>
<name>A0A8S9HA61_BRACR</name>
<evidence type="ECO:0000313" key="2">
    <source>
        <dbReference type="EMBL" id="KAF2553736.1"/>
    </source>
</evidence>
<dbReference type="Proteomes" id="UP000712281">
    <property type="component" value="Unassembled WGS sequence"/>
</dbReference>
<dbReference type="AlphaFoldDB" id="A0A8S9HA61"/>
<reference evidence="2" key="1">
    <citation type="submission" date="2019-12" db="EMBL/GenBank/DDBJ databases">
        <title>Genome sequencing and annotation of Brassica cretica.</title>
        <authorList>
            <person name="Studholme D.J."/>
            <person name="Sarris P.F."/>
        </authorList>
    </citation>
    <scope>NUCLEOTIDE SEQUENCE</scope>
    <source>
        <strain evidence="2">PFS-001/15</strain>
        <tissue evidence="2">Leaf</tissue>
    </source>
</reference>
<feature type="region of interest" description="Disordered" evidence="1">
    <location>
        <begin position="288"/>
        <end position="314"/>
    </location>
</feature>
<sequence length="368" mass="40902">MVKLRQLGEARSWTECSCVRMVGQSERLPDRLGWHGLMVSPWVKPISVSLLAKEPGLCPTGTRAGQAQRSWASVTVAGRGNGEAETARGSSESERLPDRLGWLGLMVSPWVKPISRARRVEMDIRQKDKEKEKEKDLNPGDRTPKVSGLGRFRNDVIGLWPDLTMIGYTMGRSDGLDRFRCKPLVGILGNGLDLTWIVVKLRNHDDSSRGRMKGQAQRSWASVTVAGRGNGEAETARGSSESERLPDRLGWHGLMVSPWVKPISVSLLAKEPGLCPTGTRARARRVEMDIRQKDKDKEKEKDMNPGDRTPKVSGLGRFRNDVIGLWPDLTMIRYTMGRSDGLDRFRCKPLVGILGNGSDLDRGKAKEP</sequence>
<proteinExistence type="predicted"/>
<evidence type="ECO:0000313" key="3">
    <source>
        <dbReference type="Proteomes" id="UP000712281"/>
    </source>
</evidence>